<dbReference type="PANTHER" id="PTHR12151:SF25">
    <property type="entry name" value="LINALOOL DEHYDRATASE_ISOMERASE DOMAIN-CONTAINING PROTEIN"/>
    <property type="match status" value="1"/>
</dbReference>
<dbReference type="Pfam" id="PF02630">
    <property type="entry name" value="SCO1-SenC"/>
    <property type="match status" value="1"/>
</dbReference>
<comment type="similarity">
    <text evidence="1">Belongs to the SCO1/2 family.</text>
</comment>
<dbReference type="PANTHER" id="PTHR12151">
    <property type="entry name" value="ELECTRON TRANSPORT PROTIN SCO1/SENC FAMILY MEMBER"/>
    <property type="match status" value="1"/>
</dbReference>
<comment type="caution">
    <text evidence="2">The sequence shown here is derived from an EMBL/GenBank/DDBJ whole genome shotgun (WGS) entry which is preliminary data.</text>
</comment>
<dbReference type="CDD" id="cd02968">
    <property type="entry name" value="SCO"/>
    <property type="match status" value="1"/>
</dbReference>
<evidence type="ECO:0000313" key="2">
    <source>
        <dbReference type="EMBL" id="GLR65377.1"/>
    </source>
</evidence>
<gene>
    <name evidence="2" type="ORF">GCM10010909_00550</name>
</gene>
<evidence type="ECO:0000313" key="3">
    <source>
        <dbReference type="Proteomes" id="UP001156641"/>
    </source>
</evidence>
<dbReference type="InterPro" id="IPR036249">
    <property type="entry name" value="Thioredoxin-like_sf"/>
</dbReference>
<dbReference type="Proteomes" id="UP001156641">
    <property type="component" value="Unassembled WGS sequence"/>
</dbReference>
<evidence type="ECO:0008006" key="4">
    <source>
        <dbReference type="Google" id="ProtNLM"/>
    </source>
</evidence>
<organism evidence="2 3">
    <name type="scientific">Acidocella aquatica</name>
    <dbReference type="NCBI Taxonomy" id="1922313"/>
    <lineage>
        <taxon>Bacteria</taxon>
        <taxon>Pseudomonadati</taxon>
        <taxon>Pseudomonadota</taxon>
        <taxon>Alphaproteobacteria</taxon>
        <taxon>Acetobacterales</taxon>
        <taxon>Acidocellaceae</taxon>
        <taxon>Acidocella</taxon>
    </lineage>
</organism>
<dbReference type="Gene3D" id="3.40.30.10">
    <property type="entry name" value="Glutaredoxin"/>
    <property type="match status" value="1"/>
</dbReference>
<dbReference type="EMBL" id="BSOS01000003">
    <property type="protein sequence ID" value="GLR65377.1"/>
    <property type="molecule type" value="Genomic_DNA"/>
</dbReference>
<evidence type="ECO:0000256" key="1">
    <source>
        <dbReference type="ARBA" id="ARBA00010996"/>
    </source>
</evidence>
<reference evidence="3" key="1">
    <citation type="journal article" date="2019" name="Int. J. Syst. Evol. Microbiol.">
        <title>The Global Catalogue of Microorganisms (GCM) 10K type strain sequencing project: providing services to taxonomists for standard genome sequencing and annotation.</title>
        <authorList>
            <consortium name="The Broad Institute Genomics Platform"/>
            <consortium name="The Broad Institute Genome Sequencing Center for Infectious Disease"/>
            <person name="Wu L."/>
            <person name="Ma J."/>
        </authorList>
    </citation>
    <scope>NUCLEOTIDE SEQUENCE [LARGE SCALE GENOMIC DNA]</scope>
    <source>
        <strain evidence="3">NBRC 112502</strain>
    </source>
</reference>
<accession>A0ABQ6A4A1</accession>
<dbReference type="SUPFAM" id="SSF52833">
    <property type="entry name" value="Thioredoxin-like"/>
    <property type="match status" value="1"/>
</dbReference>
<sequence length="210" mass="22259">MGTIAVALTIGAIDPALLGVNPSDVLARVFGPPPGNQMATTTNSAIPPGAPIGGPFQLTDQLGQPVTDATYHGKYMLVFFGFSHCPDDCPLTLEKMALAMKNLGPLAQQIAPIFITIDPARDTPDVLDVYLQKFGPEMIGLTGSSTQITTVAHEYDVSFNTNDLEASGASLISHSTYLYLMGPDGKFLNLYPFTITVAQLTSALKAQVNQ</sequence>
<protein>
    <recommendedName>
        <fullName evidence="4">Protein SCO1/2</fullName>
    </recommendedName>
</protein>
<keyword evidence="3" id="KW-1185">Reference proteome</keyword>
<name>A0ABQ6A4A1_9PROT</name>
<proteinExistence type="inferred from homology"/>
<dbReference type="InterPro" id="IPR003782">
    <property type="entry name" value="SCO1/SenC"/>
</dbReference>